<dbReference type="KEGG" id="schi:SCHIN_v1c07670"/>
<protein>
    <submittedName>
        <fullName evidence="1">Uncharacterized protein</fullName>
    </submittedName>
</protein>
<sequence length="256" mass="30624">MHLIKNDEYYFAFNKKEAMKVIELYKNKKICVIDFEAFQLHSWAKSSFNKITINDIPYTVCLNTLQYNQETCEFESFNEQVYQFCDDWKTQDQLLVKLEEMAIFIANYVKTNNIEIFLYMADYLEKQALNFFVQTFSDIAILKDYLILKGYDLYNFFFKESNFKILSYTHKPQHMIKTFMYKYGDEYENFEIGRDGMKHFGDIIKGKNSNILDFELVKKHSLIDLKKGTELFNYINALANWPDDQVINIDLLSKEK</sequence>
<proteinExistence type="predicted"/>
<keyword evidence="2" id="KW-1185">Reference proteome</keyword>
<dbReference type="RefSeq" id="WP_166508338.1">
    <property type="nucleotide sequence ID" value="NZ_CP043026.1"/>
</dbReference>
<name>A0A5B9Y783_9MOLU</name>
<dbReference type="EMBL" id="CP043026">
    <property type="protein sequence ID" value="QEH61962.1"/>
    <property type="molecule type" value="Genomic_DNA"/>
</dbReference>
<gene>
    <name evidence="1" type="ORF">SCHIN_v1c07670</name>
</gene>
<evidence type="ECO:0000313" key="2">
    <source>
        <dbReference type="Proteomes" id="UP000323144"/>
    </source>
</evidence>
<organism evidence="1 2">
    <name type="scientific">Spiroplasma chinense</name>
    <dbReference type="NCBI Taxonomy" id="216932"/>
    <lineage>
        <taxon>Bacteria</taxon>
        <taxon>Bacillati</taxon>
        <taxon>Mycoplasmatota</taxon>
        <taxon>Mollicutes</taxon>
        <taxon>Entomoplasmatales</taxon>
        <taxon>Spiroplasmataceae</taxon>
        <taxon>Spiroplasma</taxon>
    </lineage>
</organism>
<accession>A0A5B9Y783</accession>
<evidence type="ECO:0000313" key="1">
    <source>
        <dbReference type="EMBL" id="QEH61962.1"/>
    </source>
</evidence>
<dbReference type="Proteomes" id="UP000323144">
    <property type="component" value="Chromosome"/>
</dbReference>
<reference evidence="1 2" key="1">
    <citation type="submission" date="2019-08" db="EMBL/GenBank/DDBJ databases">
        <title>Complete genome sequence of Spiroplasma chinense CCH (DSM 19755).</title>
        <authorList>
            <person name="Shen H.-Y."/>
            <person name="Lin Y.-C."/>
            <person name="Chou L."/>
            <person name="Kuo C.-H."/>
        </authorList>
    </citation>
    <scope>NUCLEOTIDE SEQUENCE [LARGE SCALE GENOMIC DNA]</scope>
    <source>
        <strain evidence="1 2">CCH</strain>
    </source>
</reference>
<dbReference type="AlphaFoldDB" id="A0A5B9Y783"/>